<name>A0A8K1C599_PYTOL</name>
<evidence type="ECO:0000256" key="1">
    <source>
        <dbReference type="ARBA" id="ARBA00008941"/>
    </source>
</evidence>
<reference evidence="7" key="1">
    <citation type="submission" date="2019-03" db="EMBL/GenBank/DDBJ databases">
        <title>Long read genome sequence of the mycoparasitic Pythium oligandrum ATCC 38472 isolated from sugarbeet rhizosphere.</title>
        <authorList>
            <person name="Gaulin E."/>
        </authorList>
    </citation>
    <scope>NUCLEOTIDE SEQUENCE</scope>
    <source>
        <strain evidence="7">ATCC 38472_TT</strain>
    </source>
</reference>
<comment type="caution">
    <text evidence="7">The sequence shown here is derived from an EMBL/GenBank/DDBJ whole genome shotgun (WGS) entry which is preliminary data.</text>
</comment>
<sequence>MGLADWWVSRSEAANQPVKSSKWGVLDRLKRAKSEPRKAFALRSNGKTNALPLSPRAQHEVKWTEEQCLELPFYRLSLRGDRLSASVNQAKDLLQQCAAVVSLYPSLVQLTVPCVRPCRPEDDLSSTKAASCSSVPAKADPVKDVQPRDFWVASEALLRFENEVLSLSKKEALDLRLTGEGCGGAYFMVDSTSRDGPESATPLGIFKPRDEEYMAPKNPRGYVKEHAVVGETEHPVNRGFRVGNGALRERAVYLLDEAYNNFSGVPVTSVVSLPLQSEVKEGSVQAFVESDSSAEDMGSLKFSVPEVHKIGILDVRVFNTDRHAGNILLRKRSIHDQTYAMTPIDHGFCLPSYKHLDSATFDWLNWAQAQYPFTSEELDHIASLDVAHDAAILRSLGIEEECITTMRICTTVLKIGADAGFSLFDIGTLLQRDGDFSQPSTLETLVTTATKQVEETIEDEESSRTFMDAVVSAVEAAVIRLFQEQPKKKVRSISCFS</sequence>
<dbReference type="EMBL" id="SPLM01000145">
    <property type="protein sequence ID" value="TMW56673.1"/>
    <property type="molecule type" value="Genomic_DNA"/>
</dbReference>
<feature type="domain" description="PI3K/PI4K catalytic" evidence="6">
    <location>
        <begin position="1"/>
        <end position="461"/>
    </location>
</feature>
<dbReference type="AlphaFoldDB" id="A0A8K1C599"/>
<dbReference type="PANTHER" id="PTHR45800:SF11">
    <property type="entry name" value="PHOSPHATIDYLINOSITOL 3-KINASE-RELATED PROTEIN KINASE"/>
    <property type="match status" value="1"/>
</dbReference>
<dbReference type="GO" id="GO:0016301">
    <property type="term" value="F:kinase activity"/>
    <property type="evidence" value="ECO:0007669"/>
    <property type="project" value="UniProtKB-KW"/>
</dbReference>
<evidence type="ECO:0000256" key="4">
    <source>
        <dbReference type="ARBA" id="ARBA00022777"/>
    </source>
</evidence>
<keyword evidence="8" id="KW-1185">Reference proteome</keyword>
<dbReference type="Proteomes" id="UP000794436">
    <property type="component" value="Unassembled WGS sequence"/>
</dbReference>
<dbReference type="GO" id="GO:0005524">
    <property type="term" value="F:ATP binding"/>
    <property type="evidence" value="ECO:0007669"/>
    <property type="project" value="UniProtKB-KW"/>
</dbReference>
<protein>
    <recommendedName>
        <fullName evidence="6">PI3K/PI4K catalytic domain-containing protein</fullName>
    </recommendedName>
</protein>
<evidence type="ECO:0000313" key="7">
    <source>
        <dbReference type="EMBL" id="TMW56673.1"/>
    </source>
</evidence>
<organism evidence="7 8">
    <name type="scientific">Pythium oligandrum</name>
    <name type="common">Mycoparasitic fungus</name>
    <dbReference type="NCBI Taxonomy" id="41045"/>
    <lineage>
        <taxon>Eukaryota</taxon>
        <taxon>Sar</taxon>
        <taxon>Stramenopiles</taxon>
        <taxon>Oomycota</taxon>
        <taxon>Peronosporomycetes</taxon>
        <taxon>Pythiales</taxon>
        <taxon>Pythiaceae</taxon>
        <taxon>Pythium</taxon>
    </lineage>
</organism>
<keyword evidence="4" id="KW-0418">Kinase</keyword>
<evidence type="ECO:0000256" key="3">
    <source>
        <dbReference type="ARBA" id="ARBA00022741"/>
    </source>
</evidence>
<evidence type="ECO:0000259" key="6">
    <source>
        <dbReference type="PROSITE" id="PS50290"/>
    </source>
</evidence>
<dbReference type="OrthoDB" id="5839at2759"/>
<accession>A0A8K1C599</accession>
<dbReference type="InterPro" id="IPR044571">
    <property type="entry name" value="P4KG1-8"/>
</dbReference>
<dbReference type="PANTHER" id="PTHR45800">
    <property type="entry name" value="PHOSPHATIDYLINOSITOL 4-KINASE GAMMA"/>
    <property type="match status" value="1"/>
</dbReference>
<dbReference type="InterPro" id="IPR000403">
    <property type="entry name" value="PI3/4_kinase_cat_dom"/>
</dbReference>
<comment type="similarity">
    <text evidence="1">Belongs to the PI3/PI4-kinase family. Type II PI4K subfamily.</text>
</comment>
<keyword evidence="2" id="KW-0808">Transferase</keyword>
<gene>
    <name evidence="7" type="ORF">Poli38472_006683</name>
</gene>
<evidence type="ECO:0000256" key="5">
    <source>
        <dbReference type="ARBA" id="ARBA00022840"/>
    </source>
</evidence>
<keyword evidence="5" id="KW-0067">ATP-binding</keyword>
<evidence type="ECO:0000256" key="2">
    <source>
        <dbReference type="ARBA" id="ARBA00022679"/>
    </source>
</evidence>
<keyword evidence="3" id="KW-0547">Nucleotide-binding</keyword>
<dbReference type="Pfam" id="PF00454">
    <property type="entry name" value="PI3_PI4_kinase"/>
    <property type="match status" value="1"/>
</dbReference>
<evidence type="ECO:0000313" key="8">
    <source>
        <dbReference type="Proteomes" id="UP000794436"/>
    </source>
</evidence>
<dbReference type="PROSITE" id="PS50290">
    <property type="entry name" value="PI3_4_KINASE_3"/>
    <property type="match status" value="1"/>
</dbReference>
<proteinExistence type="inferred from homology"/>